<comment type="caution">
    <text evidence="1">The sequence shown here is derived from an EMBL/GenBank/DDBJ whole genome shotgun (WGS) entry which is preliminary data.</text>
</comment>
<name>A0A7J7EXM5_DICBM</name>
<gene>
    <name evidence="1" type="ORF">HPG69_009584</name>
</gene>
<accession>A0A7J7EXM5</accession>
<evidence type="ECO:0000313" key="1">
    <source>
        <dbReference type="EMBL" id="KAF5920334.1"/>
    </source>
</evidence>
<evidence type="ECO:0000313" key="2">
    <source>
        <dbReference type="Proteomes" id="UP000551758"/>
    </source>
</evidence>
<proteinExistence type="predicted"/>
<keyword evidence="2" id="KW-1185">Reference proteome</keyword>
<sequence>MSRVPVQTLHTADDSSHCGAQKLSAESRFIAQPYGSAGASSLQAVCAHFSFLPQDVLCLSWTIMAASFEDKESGQ</sequence>
<dbReference type="AlphaFoldDB" id="A0A7J7EXM5"/>
<dbReference type="Proteomes" id="UP000551758">
    <property type="component" value="Unassembled WGS sequence"/>
</dbReference>
<dbReference type="EMBL" id="JACDTQ010002022">
    <property type="protein sequence ID" value="KAF5920334.1"/>
    <property type="molecule type" value="Genomic_DNA"/>
</dbReference>
<protein>
    <submittedName>
        <fullName evidence="1">Uncharacterized protein</fullName>
    </submittedName>
</protein>
<reference evidence="1 2" key="1">
    <citation type="journal article" date="2020" name="Mol. Biol. Evol.">
        <title>Interspecific Gene Flow and the Evolution of Specialization in Black and White Rhinoceros.</title>
        <authorList>
            <person name="Moodley Y."/>
            <person name="Westbury M.V."/>
            <person name="Russo I.M."/>
            <person name="Gopalakrishnan S."/>
            <person name="Rakotoarivelo A."/>
            <person name="Olsen R.A."/>
            <person name="Prost S."/>
            <person name="Tunstall T."/>
            <person name="Ryder O.A."/>
            <person name="Dalen L."/>
            <person name="Bruford M.W."/>
        </authorList>
    </citation>
    <scope>NUCLEOTIDE SEQUENCE [LARGE SCALE GENOMIC DNA]</scope>
    <source>
        <strain evidence="1">SBR-YM</strain>
        <tissue evidence="1">Skin</tissue>
    </source>
</reference>
<organism evidence="1 2">
    <name type="scientific">Diceros bicornis minor</name>
    <name type="common">South-central black rhinoceros</name>
    <dbReference type="NCBI Taxonomy" id="77932"/>
    <lineage>
        <taxon>Eukaryota</taxon>
        <taxon>Metazoa</taxon>
        <taxon>Chordata</taxon>
        <taxon>Craniata</taxon>
        <taxon>Vertebrata</taxon>
        <taxon>Euteleostomi</taxon>
        <taxon>Mammalia</taxon>
        <taxon>Eutheria</taxon>
        <taxon>Laurasiatheria</taxon>
        <taxon>Perissodactyla</taxon>
        <taxon>Rhinocerotidae</taxon>
        <taxon>Diceros</taxon>
    </lineage>
</organism>